<dbReference type="Proteomes" id="UP000075883">
    <property type="component" value="Unassembled WGS sequence"/>
</dbReference>
<keyword evidence="4" id="KW-1185">Reference proteome</keyword>
<dbReference type="AlphaFoldDB" id="A0A182MMX4"/>
<name>A0A182MMX4_9DIPT</name>
<evidence type="ECO:0000313" key="3">
    <source>
        <dbReference type="EnsemblMetazoa" id="ACUA022108-PA"/>
    </source>
</evidence>
<sequence length="239" mass="27406">MKLAVLSVVVVILVSHALCYIDPDSEDPQQCESYAETWRTVQDFQWKAKILQLNPSRSGLSPFGGFAGMQFEGNCVDVYVSFLAGVLNVTIVCEDDTKELMQKIDKEDRYESKYPPPKLLAVQYNCLPEGDSVLLLKGCIKNQYGVQEISRLRLQDINRFKKDEHIQRYEGANRSISYTQNYFSYRGNCSCLYRDEILFNTVKEDRSCMLFCSLATEWMFILLGGIISLTTFIAWSCKK</sequence>
<keyword evidence="2" id="KW-0732">Signal</keyword>
<feature type="chain" id="PRO_5008128631" evidence="2">
    <location>
        <begin position="20"/>
        <end position="239"/>
    </location>
</feature>
<accession>A0A182MMX4</accession>
<proteinExistence type="predicted"/>
<keyword evidence="1" id="KW-0812">Transmembrane</keyword>
<feature type="signal peptide" evidence="2">
    <location>
        <begin position="1"/>
        <end position="19"/>
    </location>
</feature>
<keyword evidence="1" id="KW-0472">Membrane</keyword>
<dbReference type="EnsemblMetazoa" id="ACUA022108-RA">
    <property type="protein sequence ID" value="ACUA022108-PA"/>
    <property type="gene ID" value="ACUA022108"/>
</dbReference>
<reference evidence="4" key="1">
    <citation type="submission" date="2013-09" db="EMBL/GenBank/DDBJ databases">
        <title>The Genome Sequence of Anopheles culicifacies species A.</title>
        <authorList>
            <consortium name="The Broad Institute Genomics Platform"/>
            <person name="Neafsey D.E."/>
            <person name="Besansky N."/>
            <person name="Howell P."/>
            <person name="Walton C."/>
            <person name="Young S.K."/>
            <person name="Zeng Q."/>
            <person name="Gargeya S."/>
            <person name="Fitzgerald M."/>
            <person name="Haas B."/>
            <person name="Abouelleil A."/>
            <person name="Allen A.W."/>
            <person name="Alvarado L."/>
            <person name="Arachchi H.M."/>
            <person name="Berlin A.M."/>
            <person name="Chapman S.B."/>
            <person name="Gainer-Dewar J."/>
            <person name="Goldberg J."/>
            <person name="Griggs A."/>
            <person name="Gujja S."/>
            <person name="Hansen M."/>
            <person name="Howarth C."/>
            <person name="Imamovic A."/>
            <person name="Ireland A."/>
            <person name="Larimer J."/>
            <person name="McCowan C."/>
            <person name="Murphy C."/>
            <person name="Pearson M."/>
            <person name="Poon T.W."/>
            <person name="Priest M."/>
            <person name="Roberts A."/>
            <person name="Saif S."/>
            <person name="Shea T."/>
            <person name="Sisk P."/>
            <person name="Sykes S."/>
            <person name="Wortman J."/>
            <person name="Nusbaum C."/>
            <person name="Birren B."/>
        </authorList>
    </citation>
    <scope>NUCLEOTIDE SEQUENCE [LARGE SCALE GENOMIC DNA]</scope>
    <source>
        <strain evidence="4">A-37</strain>
    </source>
</reference>
<evidence type="ECO:0000256" key="2">
    <source>
        <dbReference type="SAM" id="SignalP"/>
    </source>
</evidence>
<dbReference type="EMBL" id="AXCM01004676">
    <property type="status" value="NOT_ANNOTATED_CDS"/>
    <property type="molecule type" value="Genomic_DNA"/>
</dbReference>
<keyword evidence="1" id="KW-1133">Transmembrane helix</keyword>
<feature type="transmembrane region" description="Helical" evidence="1">
    <location>
        <begin position="218"/>
        <end position="237"/>
    </location>
</feature>
<dbReference type="VEuPathDB" id="VectorBase:ACUA022108"/>
<evidence type="ECO:0000313" key="4">
    <source>
        <dbReference type="Proteomes" id="UP000075883"/>
    </source>
</evidence>
<evidence type="ECO:0000256" key="1">
    <source>
        <dbReference type="SAM" id="Phobius"/>
    </source>
</evidence>
<organism evidence="3 4">
    <name type="scientific">Anopheles culicifacies</name>
    <dbReference type="NCBI Taxonomy" id="139723"/>
    <lineage>
        <taxon>Eukaryota</taxon>
        <taxon>Metazoa</taxon>
        <taxon>Ecdysozoa</taxon>
        <taxon>Arthropoda</taxon>
        <taxon>Hexapoda</taxon>
        <taxon>Insecta</taxon>
        <taxon>Pterygota</taxon>
        <taxon>Neoptera</taxon>
        <taxon>Endopterygota</taxon>
        <taxon>Diptera</taxon>
        <taxon>Nematocera</taxon>
        <taxon>Culicoidea</taxon>
        <taxon>Culicidae</taxon>
        <taxon>Anophelinae</taxon>
        <taxon>Anopheles</taxon>
        <taxon>culicifacies species complex</taxon>
    </lineage>
</organism>
<reference evidence="3" key="2">
    <citation type="submission" date="2020-05" db="UniProtKB">
        <authorList>
            <consortium name="EnsemblMetazoa"/>
        </authorList>
    </citation>
    <scope>IDENTIFICATION</scope>
    <source>
        <strain evidence="3">A-37</strain>
    </source>
</reference>
<protein>
    <submittedName>
        <fullName evidence="3">Uncharacterized protein</fullName>
    </submittedName>
</protein>